<sequence length="393" mass="44237">MIEKMVRKSPMTREKDDCRVLFGRSKEAFHNPGNIKFRQTISLSAPDYLSAGNRRNRSKVVVSVWEYLLIELKAEFYKLGSKRQWIRVSDREAKDKVSHALRDAARFEQRGNLSPSPKLQRPSVRTSTPPSRAATPSPPPSPMQVPTEEPSERRVRSREVSEIGVETSGVEHSSVGAPRRNKTDSSSDVSRPFRPKSSQGSSIVSPMRKQSLPITFEKCGRTNSRSTSRIVDERYEVKHGAKDAFEPIAIDAIPVQGEDQDTHPIPYGETNSNSIITDCGDDDWNEELDQVLDGWTEATQAQTRFITPDKINSSKPTRSISESDFFAAMRAPQLPDIHFMGSIEPTPFEAIVDHSLPEETKVKGSQVRRSRKTEIMSRPFVVQSLHDIEPLPI</sequence>
<feature type="compositionally biased region" description="Basic and acidic residues" evidence="1">
    <location>
        <begin position="150"/>
        <end position="161"/>
    </location>
</feature>
<feature type="domain" description="DUF6824" evidence="2">
    <location>
        <begin position="20"/>
        <end position="103"/>
    </location>
</feature>
<evidence type="ECO:0000313" key="3">
    <source>
        <dbReference type="EMBL" id="CAD9272785.1"/>
    </source>
</evidence>
<accession>A0A7S1UQ16</accession>
<evidence type="ECO:0000259" key="2">
    <source>
        <dbReference type="Pfam" id="PF20710"/>
    </source>
</evidence>
<evidence type="ECO:0000256" key="1">
    <source>
        <dbReference type="SAM" id="MobiDB-lite"/>
    </source>
</evidence>
<dbReference type="InterPro" id="IPR049227">
    <property type="entry name" value="DUF6824"/>
</dbReference>
<gene>
    <name evidence="3" type="ORF">GOCE00092_LOCUS1692</name>
</gene>
<name>A0A7S1UQ16_9STRA</name>
<protein>
    <recommendedName>
        <fullName evidence="2">DUF6824 domain-containing protein</fullName>
    </recommendedName>
</protein>
<reference evidence="3" key="1">
    <citation type="submission" date="2021-01" db="EMBL/GenBank/DDBJ databases">
        <authorList>
            <person name="Corre E."/>
            <person name="Pelletier E."/>
            <person name="Niang G."/>
            <person name="Scheremetjew M."/>
            <person name="Finn R."/>
            <person name="Kale V."/>
            <person name="Holt S."/>
            <person name="Cochrane G."/>
            <person name="Meng A."/>
            <person name="Brown T."/>
            <person name="Cohen L."/>
        </authorList>
    </citation>
    <scope>NUCLEOTIDE SEQUENCE</scope>
    <source>
        <strain evidence="3">CCMP 410</strain>
    </source>
</reference>
<proteinExistence type="predicted"/>
<feature type="region of interest" description="Disordered" evidence="1">
    <location>
        <begin position="104"/>
        <end position="210"/>
    </location>
</feature>
<organism evidence="3">
    <name type="scientific">Grammatophora oceanica</name>
    <dbReference type="NCBI Taxonomy" id="210454"/>
    <lineage>
        <taxon>Eukaryota</taxon>
        <taxon>Sar</taxon>
        <taxon>Stramenopiles</taxon>
        <taxon>Ochrophyta</taxon>
        <taxon>Bacillariophyta</taxon>
        <taxon>Fragilariophyceae</taxon>
        <taxon>Fragilariophycidae</taxon>
        <taxon>Rhabdonematales</taxon>
        <taxon>Grammatophoraceae</taxon>
        <taxon>Grammatophora</taxon>
    </lineage>
</organism>
<feature type="compositionally biased region" description="Low complexity" evidence="1">
    <location>
        <begin position="125"/>
        <end position="135"/>
    </location>
</feature>
<dbReference type="EMBL" id="HBGK01003139">
    <property type="protein sequence ID" value="CAD9272785.1"/>
    <property type="molecule type" value="Transcribed_RNA"/>
</dbReference>
<dbReference type="AlphaFoldDB" id="A0A7S1UQ16"/>
<dbReference type="Pfam" id="PF20710">
    <property type="entry name" value="DUF6824"/>
    <property type="match status" value="1"/>
</dbReference>